<dbReference type="Proteomes" id="UP000193427">
    <property type="component" value="Chromosome"/>
</dbReference>
<feature type="signal peptide" evidence="2">
    <location>
        <begin position="1"/>
        <end position="25"/>
    </location>
</feature>
<dbReference type="RefSeq" id="WP_085754206.1">
    <property type="nucleotide sequence ID" value="NZ_BSPR01000013.1"/>
</dbReference>
<evidence type="ECO:0000313" key="3">
    <source>
        <dbReference type="EMBL" id="ARN23923.1"/>
    </source>
</evidence>
<reference evidence="3 4" key="1">
    <citation type="submission" date="2016-04" db="EMBL/GenBank/DDBJ databases">
        <title>Complete genome sequence of natural rubber-degrading, novel Gram-negative bacterium, Rhizobacter gummiphilus strain NS21.</title>
        <authorList>
            <person name="Tabata M."/>
            <person name="Kasai D."/>
            <person name="Fukuda M."/>
        </authorList>
    </citation>
    <scope>NUCLEOTIDE SEQUENCE [LARGE SCALE GENOMIC DNA]</scope>
    <source>
        <strain evidence="3 4">NS21</strain>
    </source>
</reference>
<feature type="region of interest" description="Disordered" evidence="1">
    <location>
        <begin position="102"/>
        <end position="129"/>
    </location>
</feature>
<keyword evidence="4" id="KW-1185">Reference proteome</keyword>
<dbReference type="KEGG" id="rgu:A4W93_16820"/>
<keyword evidence="2" id="KW-0732">Signal</keyword>
<dbReference type="STRING" id="946333.A4W93_16820"/>
<accession>A0A1W6LI76</accession>
<feature type="compositionally biased region" description="Gly residues" evidence="1">
    <location>
        <begin position="119"/>
        <end position="129"/>
    </location>
</feature>
<feature type="chain" id="PRO_5043590445" evidence="2">
    <location>
        <begin position="26"/>
        <end position="129"/>
    </location>
</feature>
<sequence>MFERKSPVIVALALAGGLFAGTAHAGRVNWSVNINVPGPVYAEPVYYAPPPPVYYAPPPPVYYAPPPPVYYRPRPVVVYPPAVVYRPGAAIVGGSWERHRHGHGHGHWRGGDRHDRGGHYGQGGRGGGW</sequence>
<organism evidence="3 4">
    <name type="scientific">Piscinibacter gummiphilus</name>
    <dbReference type="NCBI Taxonomy" id="946333"/>
    <lineage>
        <taxon>Bacteria</taxon>
        <taxon>Pseudomonadati</taxon>
        <taxon>Pseudomonadota</taxon>
        <taxon>Betaproteobacteria</taxon>
        <taxon>Burkholderiales</taxon>
        <taxon>Sphaerotilaceae</taxon>
        <taxon>Piscinibacter</taxon>
    </lineage>
</organism>
<feature type="compositionally biased region" description="Basic and acidic residues" evidence="1">
    <location>
        <begin position="109"/>
        <end position="118"/>
    </location>
</feature>
<evidence type="ECO:0000313" key="4">
    <source>
        <dbReference type="Proteomes" id="UP000193427"/>
    </source>
</evidence>
<evidence type="ECO:0000256" key="1">
    <source>
        <dbReference type="SAM" id="MobiDB-lite"/>
    </source>
</evidence>
<evidence type="ECO:0000256" key="2">
    <source>
        <dbReference type="SAM" id="SignalP"/>
    </source>
</evidence>
<name>A0A1W6LI76_9BURK</name>
<protein>
    <submittedName>
        <fullName evidence="3">Uncharacterized protein</fullName>
    </submittedName>
</protein>
<dbReference type="AlphaFoldDB" id="A0A1W6LI76"/>
<dbReference type="EMBL" id="CP015118">
    <property type="protein sequence ID" value="ARN23923.1"/>
    <property type="molecule type" value="Genomic_DNA"/>
</dbReference>
<proteinExistence type="predicted"/>
<gene>
    <name evidence="3" type="ORF">A4W93_16820</name>
</gene>